<dbReference type="RefSeq" id="XP_016250763.1">
    <property type="nucleotide sequence ID" value="XM_016393244.1"/>
</dbReference>
<reference evidence="4 5" key="1">
    <citation type="submission" date="2015-01" db="EMBL/GenBank/DDBJ databases">
        <title>The Genome Sequence of Cladophialophora immunda CBS83496.</title>
        <authorList>
            <consortium name="The Broad Institute Genomics Platform"/>
            <person name="Cuomo C."/>
            <person name="de Hoog S."/>
            <person name="Gorbushina A."/>
            <person name="Stielow B."/>
            <person name="Teixiera M."/>
            <person name="Abouelleil A."/>
            <person name="Chapman S.B."/>
            <person name="Priest M."/>
            <person name="Young S.K."/>
            <person name="Wortman J."/>
            <person name="Nusbaum C."/>
            <person name="Birren B."/>
        </authorList>
    </citation>
    <scope>NUCLEOTIDE SEQUENCE [LARGE SCALE GENOMIC DNA]</scope>
    <source>
        <strain evidence="4 5">CBS 83496</strain>
    </source>
</reference>
<accession>A0A0D2AZ53</accession>
<dbReference type="HOGENOM" id="CLU_026673_16_5_1"/>
<keyword evidence="5" id="KW-1185">Reference proteome</keyword>
<dbReference type="InterPro" id="IPR036291">
    <property type="entry name" value="NAD(P)-bd_dom_sf"/>
</dbReference>
<dbReference type="OrthoDB" id="48317at2759"/>
<dbReference type="Pfam" id="PF08240">
    <property type="entry name" value="ADH_N"/>
    <property type="match status" value="1"/>
</dbReference>
<organism evidence="4 5">
    <name type="scientific">Cladophialophora immunda</name>
    <dbReference type="NCBI Taxonomy" id="569365"/>
    <lineage>
        <taxon>Eukaryota</taxon>
        <taxon>Fungi</taxon>
        <taxon>Dikarya</taxon>
        <taxon>Ascomycota</taxon>
        <taxon>Pezizomycotina</taxon>
        <taxon>Eurotiomycetes</taxon>
        <taxon>Chaetothyriomycetidae</taxon>
        <taxon>Chaetothyriales</taxon>
        <taxon>Herpotrichiellaceae</taxon>
        <taxon>Cladophialophora</taxon>
    </lineage>
</organism>
<dbReference type="InterPro" id="IPR013154">
    <property type="entry name" value="ADH-like_N"/>
</dbReference>
<protein>
    <recommendedName>
        <fullName evidence="3">Enoyl reductase (ER) domain-containing protein</fullName>
    </recommendedName>
</protein>
<dbReference type="AlphaFoldDB" id="A0A0D2AZ53"/>
<dbReference type="Pfam" id="PF00107">
    <property type="entry name" value="ADH_zinc_N"/>
    <property type="match status" value="1"/>
</dbReference>
<dbReference type="InterPro" id="IPR013149">
    <property type="entry name" value="ADH-like_C"/>
</dbReference>
<feature type="domain" description="Enoyl reductase (ER)" evidence="3">
    <location>
        <begin position="12"/>
        <end position="341"/>
    </location>
</feature>
<dbReference type="Gene3D" id="3.40.50.720">
    <property type="entry name" value="NAD(P)-binding Rossmann-like Domain"/>
    <property type="match status" value="1"/>
</dbReference>
<evidence type="ECO:0000256" key="1">
    <source>
        <dbReference type="ARBA" id="ARBA00008072"/>
    </source>
</evidence>
<evidence type="ECO:0000259" key="3">
    <source>
        <dbReference type="SMART" id="SM00829"/>
    </source>
</evidence>
<dbReference type="EMBL" id="KN847042">
    <property type="protein sequence ID" value="KIW30547.1"/>
    <property type="molecule type" value="Genomic_DNA"/>
</dbReference>
<dbReference type="InterPro" id="IPR020843">
    <property type="entry name" value="ER"/>
</dbReference>
<evidence type="ECO:0000313" key="5">
    <source>
        <dbReference type="Proteomes" id="UP000054466"/>
    </source>
</evidence>
<dbReference type="GO" id="GO:0016651">
    <property type="term" value="F:oxidoreductase activity, acting on NAD(P)H"/>
    <property type="evidence" value="ECO:0007669"/>
    <property type="project" value="InterPro"/>
</dbReference>
<dbReference type="Gene3D" id="3.90.180.10">
    <property type="entry name" value="Medium-chain alcohol dehydrogenases, catalytic domain"/>
    <property type="match status" value="1"/>
</dbReference>
<dbReference type="SUPFAM" id="SSF50129">
    <property type="entry name" value="GroES-like"/>
    <property type="match status" value="1"/>
</dbReference>
<comment type="similarity">
    <text evidence="1">Belongs to the zinc-containing alcohol dehydrogenase family.</text>
</comment>
<sequence length="343" mass="35875">MALTNRAAWLREVNSPLEVGPSEVGKPGPDEVLVKNRAVAMNPVDWMMQYGAFPAGPLPRILGNDVAGDVVEVGEGVMRFKKGQRVLAHAIGLATNEPKHGGFQEYTVVPTVGCTVIPDGMKYEEASVLPLAISTASIGLFHEARLGLRSPVDATEKGSPGNEAILVWGGSSSVGATAIQLAVAAQYTVIATASPRNFDLCKKLGASEVFDHSSPGIVGDLTAALQKYTCRGAFDAVAKRDTQLNVAQVLAQLGGGKMASVLPPVEELPATVQANGIYAVSILLQDKALGKAIYGDFLPRALEQGLIQPAPPSDVVGHGVEHIQRAVDKLRAGVSGSKVVVTF</sequence>
<evidence type="ECO:0000256" key="2">
    <source>
        <dbReference type="ARBA" id="ARBA00023002"/>
    </source>
</evidence>
<evidence type="ECO:0000313" key="4">
    <source>
        <dbReference type="EMBL" id="KIW30547.1"/>
    </source>
</evidence>
<dbReference type="STRING" id="569365.A0A0D2AZ53"/>
<dbReference type="Proteomes" id="UP000054466">
    <property type="component" value="Unassembled WGS sequence"/>
</dbReference>
<gene>
    <name evidence="4" type="ORF">PV07_06285</name>
</gene>
<dbReference type="SMART" id="SM00829">
    <property type="entry name" value="PKS_ER"/>
    <property type="match status" value="1"/>
</dbReference>
<name>A0A0D2AZ53_9EURO</name>
<dbReference type="InterPro" id="IPR011032">
    <property type="entry name" value="GroES-like_sf"/>
</dbReference>
<dbReference type="SUPFAM" id="SSF51735">
    <property type="entry name" value="NAD(P)-binding Rossmann-fold domains"/>
    <property type="match status" value="1"/>
</dbReference>
<dbReference type="VEuPathDB" id="FungiDB:PV07_06285"/>
<keyword evidence="2" id="KW-0560">Oxidoreductase</keyword>
<dbReference type="PANTHER" id="PTHR45348">
    <property type="entry name" value="HYPOTHETICAL OXIDOREDUCTASE (EUROFUNG)"/>
    <property type="match status" value="1"/>
</dbReference>
<dbReference type="InterPro" id="IPR047122">
    <property type="entry name" value="Trans-enoyl_RdTase-like"/>
</dbReference>
<dbReference type="PANTHER" id="PTHR45348:SF2">
    <property type="entry name" value="ZINC-TYPE ALCOHOL DEHYDROGENASE-LIKE PROTEIN C2E1P3.01"/>
    <property type="match status" value="1"/>
</dbReference>
<dbReference type="GeneID" id="27345479"/>
<proteinExistence type="inferred from homology"/>
<dbReference type="CDD" id="cd08249">
    <property type="entry name" value="enoyl_reductase_like"/>
    <property type="match status" value="1"/>
</dbReference>